<protein>
    <submittedName>
        <fullName evidence="2">Uncharacterized protein</fullName>
    </submittedName>
</protein>
<feature type="transmembrane region" description="Helical" evidence="1">
    <location>
        <begin position="80"/>
        <end position="105"/>
    </location>
</feature>
<gene>
    <name evidence="2" type="ORF">KHA97_08025</name>
</gene>
<evidence type="ECO:0000313" key="3">
    <source>
        <dbReference type="Proteomes" id="UP000681414"/>
    </source>
</evidence>
<keyword evidence="1" id="KW-0812">Transmembrane</keyword>
<feature type="transmembrane region" description="Helical" evidence="1">
    <location>
        <begin position="48"/>
        <end position="68"/>
    </location>
</feature>
<proteinExistence type="predicted"/>
<evidence type="ECO:0000256" key="1">
    <source>
        <dbReference type="SAM" id="Phobius"/>
    </source>
</evidence>
<comment type="caution">
    <text evidence="2">The sequence shown here is derived from an EMBL/GenBank/DDBJ whole genome shotgun (WGS) entry which is preliminary data.</text>
</comment>
<organism evidence="2 3">
    <name type="scientific">Lederbergia citri</name>
    <dbReference type="NCBI Taxonomy" id="2833580"/>
    <lineage>
        <taxon>Bacteria</taxon>
        <taxon>Bacillati</taxon>
        <taxon>Bacillota</taxon>
        <taxon>Bacilli</taxon>
        <taxon>Bacillales</taxon>
        <taxon>Bacillaceae</taxon>
        <taxon>Lederbergia</taxon>
    </lineage>
</organism>
<keyword evidence="1" id="KW-0472">Membrane</keyword>
<evidence type="ECO:0000313" key="2">
    <source>
        <dbReference type="EMBL" id="MBS4195026.1"/>
    </source>
</evidence>
<dbReference type="EMBL" id="JAGYPG010000001">
    <property type="protein sequence ID" value="MBS4195026.1"/>
    <property type="molecule type" value="Genomic_DNA"/>
</dbReference>
<dbReference type="AlphaFoldDB" id="A0A942TBW4"/>
<accession>A0A942TBW4</accession>
<dbReference type="Proteomes" id="UP000681414">
    <property type="component" value="Unassembled WGS sequence"/>
</dbReference>
<keyword evidence="1" id="KW-1133">Transmembrane helix</keyword>
<dbReference type="RefSeq" id="WP_213124163.1">
    <property type="nucleotide sequence ID" value="NZ_JAGYPG010000001.1"/>
</dbReference>
<reference evidence="2 3" key="1">
    <citation type="submission" date="2021-05" db="EMBL/GenBank/DDBJ databases">
        <title>Novel Bacillus species.</title>
        <authorList>
            <person name="Liu G."/>
        </authorList>
    </citation>
    <scope>NUCLEOTIDE SEQUENCE [LARGE SCALE GENOMIC DNA]</scope>
    <source>
        <strain evidence="3">FJAT-49780</strain>
    </source>
</reference>
<keyword evidence="3" id="KW-1185">Reference proteome</keyword>
<sequence length="125" mass="14451">MYIYFIIYEMTTSTLTTSIAPVIFDGVTTQAAFMEGEQFMVNVFDQSIFKYFIIFIPMVFFGSLLFGIGTLKSKVLPKWLAYLMFVTMIVPLLGFVPISFLQLLFNSGFFYITLDLSFHFKRALH</sequence>
<name>A0A942TBW4_9BACI</name>